<dbReference type="InParanoid" id="A0A6P7NVC5"/>
<dbReference type="KEGG" id="bspl:114866289"/>
<reference evidence="3" key="1">
    <citation type="submission" date="2025-08" db="UniProtKB">
        <authorList>
            <consortium name="RefSeq"/>
        </authorList>
    </citation>
    <scope>IDENTIFICATION</scope>
</reference>
<organism evidence="2 3">
    <name type="scientific">Betta splendens</name>
    <name type="common">Siamese fighting fish</name>
    <dbReference type="NCBI Taxonomy" id="158456"/>
    <lineage>
        <taxon>Eukaryota</taxon>
        <taxon>Metazoa</taxon>
        <taxon>Chordata</taxon>
        <taxon>Craniata</taxon>
        <taxon>Vertebrata</taxon>
        <taxon>Euteleostomi</taxon>
        <taxon>Actinopterygii</taxon>
        <taxon>Neopterygii</taxon>
        <taxon>Teleostei</taxon>
        <taxon>Neoteleostei</taxon>
        <taxon>Acanthomorphata</taxon>
        <taxon>Anabantaria</taxon>
        <taxon>Anabantiformes</taxon>
        <taxon>Anabantoidei</taxon>
        <taxon>Osphronemidae</taxon>
        <taxon>Betta</taxon>
    </lineage>
</organism>
<accession>A0A6P7NVC5</accession>
<gene>
    <name evidence="3" type="primary">LOC114866289</name>
</gene>
<keyword evidence="2" id="KW-1185">Reference proteome</keyword>
<feature type="compositionally biased region" description="Basic and acidic residues" evidence="1">
    <location>
        <begin position="119"/>
        <end position="140"/>
    </location>
</feature>
<name>A0A6P7NVC5_BETSP</name>
<evidence type="ECO:0000313" key="3">
    <source>
        <dbReference type="RefSeq" id="XP_029023897.1"/>
    </source>
</evidence>
<evidence type="ECO:0000313" key="2">
    <source>
        <dbReference type="Proteomes" id="UP000515150"/>
    </source>
</evidence>
<dbReference type="RefSeq" id="XP_029023897.1">
    <property type="nucleotide sequence ID" value="XM_029168064.3"/>
</dbReference>
<feature type="compositionally biased region" description="Basic and acidic residues" evidence="1">
    <location>
        <begin position="161"/>
        <end position="174"/>
    </location>
</feature>
<feature type="region of interest" description="Disordered" evidence="1">
    <location>
        <begin position="101"/>
        <end position="248"/>
    </location>
</feature>
<feature type="region of interest" description="Disordered" evidence="1">
    <location>
        <begin position="55"/>
        <end position="74"/>
    </location>
</feature>
<proteinExistence type="predicted"/>
<feature type="compositionally biased region" description="Basic and acidic residues" evidence="1">
    <location>
        <begin position="64"/>
        <end position="74"/>
    </location>
</feature>
<dbReference type="Proteomes" id="UP000515150">
    <property type="component" value="Chromosome 11"/>
</dbReference>
<dbReference type="OrthoDB" id="8850083at2759"/>
<dbReference type="AlphaFoldDB" id="A0A6P7NVC5"/>
<protein>
    <submittedName>
        <fullName evidence="3">Uncharacterized protein LOC114866289 isoform X1</fullName>
    </submittedName>
</protein>
<evidence type="ECO:0000256" key="1">
    <source>
        <dbReference type="SAM" id="MobiDB-lite"/>
    </source>
</evidence>
<dbReference type="GeneID" id="114866289"/>
<sequence length="430" mass="47106">MISENHRRQRHAAFVPFPRSTWIHPHVPCDDFDRVCKVIWARAKKCEARLGRGYGAAGNKRTHRADEQQRHTNDWSENAQCEEGVQQRYCTEFTLPCPQGSGRGRPCVARSARATSPAMEEKMKLSKEETEGKGDLDKGEQQNGKIWVHESRSQSINHYDPSGERYQSVDEHNQSDFPPLSTAGRGLLPHPTGPPASGKLHGQWEIPLPIRPHNPPADTLASAPASVQGGAEAPRAASKTFAPPAARTQRGPYDLLADFPALQPPTRPLALGERHGGNPKSRDAVGEREIIQRPNDGQEAKAVAGADGAGVNARSWACAAKAGMKQAAAPQERARPCSFQQLVTINRAKAVNQSATNKGAPSFIGCQAPARGVGPLEAGSCRDPNRFVRLVYPPSQQLSLRQCFSRRRRLLPVSLSLSHRKTNEEELKPF</sequence>